<evidence type="ECO:0000256" key="2">
    <source>
        <dbReference type="ARBA" id="ARBA00004496"/>
    </source>
</evidence>
<dbReference type="CDD" id="cd06467">
    <property type="entry name" value="p23_NUDC_like"/>
    <property type="match status" value="1"/>
</dbReference>
<dbReference type="InterPro" id="IPR008978">
    <property type="entry name" value="HSP20-like_chaperone"/>
</dbReference>
<dbReference type="InterPro" id="IPR007052">
    <property type="entry name" value="CS_dom"/>
</dbReference>
<dbReference type="Pfam" id="PF04969">
    <property type="entry name" value="CS"/>
    <property type="match status" value="1"/>
</dbReference>
<dbReference type="SUPFAM" id="SSF49764">
    <property type="entry name" value="HSP20-like chaperones"/>
    <property type="match status" value="1"/>
</dbReference>
<dbReference type="Gene3D" id="2.60.40.790">
    <property type="match status" value="1"/>
</dbReference>
<dbReference type="GO" id="GO:0005634">
    <property type="term" value="C:nucleus"/>
    <property type="evidence" value="ECO:0007669"/>
    <property type="project" value="UniProtKB-SubCell"/>
</dbReference>
<dbReference type="PROSITE" id="PS51203">
    <property type="entry name" value="CS"/>
    <property type="match status" value="1"/>
</dbReference>
<proteinExistence type="predicted"/>
<sequence length="615" mass="70058">MRSTEMTETKKPRLDDLRPDHEKITPSFEGYKLSLDPLAVKEQELSCPARKLLPSNSQWSFQHALFFARYNGLFYDYWQDTKHVLATVLSDMSVCQACWNEKAEKFDIVKVADLELEFDHCVEESNRVNASISFPSKEYALLSEGSGRLLIFFTGDRSNCNTWKQCAVFQLLEVTKEAFVLIDSKICPGSNGGFQIDCALECIQKAEEDGQSVEGVSNSGTFQSDIFWLTLVESQGNWRLARTRKLTCDKGVIKYCALNTEKDAICVISSLRTRFTYDSERPVEQSKADVQENNNTLPEYLWSQSAQEVIILFPHVPSQHMNTDDIIVDFSSKSLCVEIRGHRVLLEGELTSEIEPDKSSWSTSNEGRLKVTLAKKNEGIAWNSLIPTDQRGAYRKSVEVLEEICDRLEQFTSSEEVATKMEDYQQAFNTEQLEECDVPESQTAFLTWLDGNSHDVLRQADIGGYPFLFSVKCDARKPPLFCLRHLVDGVLWQVHNDVSSDHCWSHFATFNAFGYIQAGNANRKYYACATDCSYAYVAEEKKRVRIYWQPQKLNSVLTNRRTGEKVETRAVQQMVTLNNQEEVWGIVALPVFMFILTESKLVAVRVRENILPATG</sequence>
<dbReference type="Proteomes" id="UP000030758">
    <property type="component" value="Unassembled WGS sequence"/>
</dbReference>
<dbReference type="GO" id="GO:0005737">
    <property type="term" value="C:cytoplasm"/>
    <property type="evidence" value="ECO:0007669"/>
    <property type="project" value="UniProtKB-SubCell"/>
</dbReference>
<keyword evidence="4" id="KW-0963">Cytoplasm</keyword>
<evidence type="ECO:0000256" key="3">
    <source>
        <dbReference type="ARBA" id="ARBA00018915"/>
    </source>
</evidence>
<comment type="subcellular location">
    <subcellularLocation>
        <location evidence="2">Cytoplasm</location>
    </subcellularLocation>
    <subcellularLocation>
        <location evidence="1">Nucleus</location>
    </subcellularLocation>
</comment>
<reference evidence="8 9" key="1">
    <citation type="journal article" date="2014" name="Nat. Genet.">
        <title>Genome and transcriptome of the porcine whipworm Trichuris suis.</title>
        <authorList>
            <person name="Jex A.R."/>
            <person name="Nejsum P."/>
            <person name="Schwarz E.M."/>
            <person name="Hu L."/>
            <person name="Young N.D."/>
            <person name="Hall R.S."/>
            <person name="Korhonen P.K."/>
            <person name="Liao S."/>
            <person name="Thamsborg S."/>
            <person name="Xia J."/>
            <person name="Xu P."/>
            <person name="Wang S."/>
            <person name="Scheerlinck J.P."/>
            <person name="Hofmann A."/>
            <person name="Sternberg P.W."/>
            <person name="Wang J."/>
            <person name="Gasser R.B."/>
        </authorList>
    </citation>
    <scope>NUCLEOTIDE SEQUENCE [LARGE SCALE GENOMIC DNA]</scope>
    <source>
        <strain evidence="8">DCEP-RM93F</strain>
        <strain evidence="7">DCEP-RM93M</strain>
    </source>
</reference>
<accession>A0A085NKA4</accession>
<organism evidence="8">
    <name type="scientific">Trichuris suis</name>
    <name type="common">pig whipworm</name>
    <dbReference type="NCBI Taxonomy" id="68888"/>
    <lineage>
        <taxon>Eukaryota</taxon>
        <taxon>Metazoa</taxon>
        <taxon>Ecdysozoa</taxon>
        <taxon>Nematoda</taxon>
        <taxon>Enoplea</taxon>
        <taxon>Dorylaimia</taxon>
        <taxon>Trichinellida</taxon>
        <taxon>Trichuridae</taxon>
        <taxon>Trichuris</taxon>
    </lineage>
</organism>
<dbReference type="AlphaFoldDB" id="A0A085NKA4"/>
<evidence type="ECO:0000259" key="6">
    <source>
        <dbReference type="PROSITE" id="PS51203"/>
    </source>
</evidence>
<dbReference type="Proteomes" id="UP000030764">
    <property type="component" value="Unassembled WGS sequence"/>
</dbReference>
<dbReference type="EMBL" id="KL367492">
    <property type="protein sequence ID" value="KFD69900.1"/>
    <property type="molecule type" value="Genomic_DNA"/>
</dbReference>
<protein>
    <recommendedName>
        <fullName evidence="3">NudC domain-containing protein 1</fullName>
    </recommendedName>
</protein>
<dbReference type="PANTHER" id="PTHR21664">
    <property type="entry name" value="CHRONIC MYELOGENOUS LEUKEMIA TUMOR ANTIGEN 66"/>
    <property type="match status" value="1"/>
</dbReference>
<evidence type="ECO:0000256" key="1">
    <source>
        <dbReference type="ARBA" id="ARBA00004123"/>
    </source>
</evidence>
<keyword evidence="9" id="KW-1185">Reference proteome</keyword>
<keyword evidence="5" id="KW-0539">Nucleus</keyword>
<dbReference type="PANTHER" id="PTHR21664:SF1">
    <property type="entry name" value="NUDC DOMAIN-CONTAINING PROTEIN 1"/>
    <property type="match status" value="1"/>
</dbReference>
<evidence type="ECO:0000313" key="8">
    <source>
        <dbReference type="EMBL" id="KFD69900.1"/>
    </source>
</evidence>
<feature type="domain" description="CS" evidence="6">
    <location>
        <begin position="295"/>
        <end position="386"/>
    </location>
</feature>
<gene>
    <name evidence="7" type="ORF">M513_06085</name>
    <name evidence="8" type="ORF">M514_06085</name>
</gene>
<dbReference type="InterPro" id="IPR037895">
    <property type="entry name" value="NUDCD1"/>
</dbReference>
<evidence type="ECO:0000256" key="4">
    <source>
        <dbReference type="ARBA" id="ARBA00022490"/>
    </source>
</evidence>
<name>A0A085NKA4_9BILA</name>
<dbReference type="EMBL" id="KL363221">
    <property type="protein sequence ID" value="KFD52969.1"/>
    <property type="molecule type" value="Genomic_DNA"/>
</dbReference>
<dbReference type="OrthoDB" id="428655at2759"/>
<evidence type="ECO:0000313" key="9">
    <source>
        <dbReference type="Proteomes" id="UP000030764"/>
    </source>
</evidence>
<evidence type="ECO:0000256" key="5">
    <source>
        <dbReference type="ARBA" id="ARBA00023242"/>
    </source>
</evidence>
<evidence type="ECO:0000313" key="7">
    <source>
        <dbReference type="EMBL" id="KFD52969.1"/>
    </source>
</evidence>